<sequence length="210" mass="24171">MTTADKFMKNLDQSLGNYPNKQEILMEYQLHVSEIIAEEDDANHQDQYLKIEQRLGTPAEIAKLWQEEIVITPRKTQLIFIIFNSCLFVGGGLLTIGYNLLDWSLIEITWSYLTSIPAIIIMIYLVFWALLGYEIGKEFGPRGRKMLKRTFLVCIAPNVLLMNLTVFGIIPMEWFQPLLNIKFILICIGFTALLYPISVLGYRWGKKASV</sequence>
<evidence type="ECO:0008006" key="4">
    <source>
        <dbReference type="Google" id="ProtNLM"/>
    </source>
</evidence>
<reference evidence="2" key="1">
    <citation type="submission" date="2022-06" db="EMBL/GenBank/DDBJ databases">
        <title>Aquibacillus sp. a new bacterium isolated from soil saline samples.</title>
        <authorList>
            <person name="Galisteo C."/>
            <person name="De La Haba R."/>
            <person name="Sanchez-Porro C."/>
            <person name="Ventosa A."/>
        </authorList>
    </citation>
    <scope>NUCLEOTIDE SEQUENCE</scope>
    <source>
        <strain evidence="2">3ASR75-54</strain>
    </source>
</reference>
<dbReference type="AlphaFoldDB" id="A0A9X3WGX2"/>
<name>A0A9X3WGX2_9BACI</name>
<gene>
    <name evidence="2" type="ORF">NC799_09970</name>
</gene>
<feature type="transmembrane region" description="Helical" evidence="1">
    <location>
        <begin position="151"/>
        <end position="171"/>
    </location>
</feature>
<keyword evidence="1" id="KW-0812">Transmembrane</keyword>
<proteinExistence type="predicted"/>
<dbReference type="EMBL" id="JAMQKC010000007">
    <property type="protein sequence ID" value="MDC3417239.1"/>
    <property type="molecule type" value="Genomic_DNA"/>
</dbReference>
<dbReference type="RefSeq" id="WP_272446306.1">
    <property type="nucleotide sequence ID" value="NZ_JAMQKC010000007.1"/>
</dbReference>
<feature type="transmembrane region" description="Helical" evidence="1">
    <location>
        <begin position="110"/>
        <end position="131"/>
    </location>
</feature>
<evidence type="ECO:0000256" key="1">
    <source>
        <dbReference type="SAM" id="Phobius"/>
    </source>
</evidence>
<evidence type="ECO:0000313" key="3">
    <source>
        <dbReference type="Proteomes" id="UP001145069"/>
    </source>
</evidence>
<organism evidence="2 3">
    <name type="scientific">Aquibacillus salsiterrae</name>
    <dbReference type="NCBI Taxonomy" id="2950439"/>
    <lineage>
        <taxon>Bacteria</taxon>
        <taxon>Bacillati</taxon>
        <taxon>Bacillota</taxon>
        <taxon>Bacilli</taxon>
        <taxon>Bacillales</taxon>
        <taxon>Bacillaceae</taxon>
        <taxon>Aquibacillus</taxon>
    </lineage>
</organism>
<accession>A0A9X3WGX2</accession>
<dbReference type="Proteomes" id="UP001145069">
    <property type="component" value="Unassembled WGS sequence"/>
</dbReference>
<comment type="caution">
    <text evidence="2">The sequence shown here is derived from an EMBL/GenBank/DDBJ whole genome shotgun (WGS) entry which is preliminary data.</text>
</comment>
<keyword evidence="3" id="KW-1185">Reference proteome</keyword>
<evidence type="ECO:0000313" key="2">
    <source>
        <dbReference type="EMBL" id="MDC3417239.1"/>
    </source>
</evidence>
<feature type="transmembrane region" description="Helical" evidence="1">
    <location>
        <begin position="78"/>
        <end position="98"/>
    </location>
</feature>
<keyword evidence="1" id="KW-0472">Membrane</keyword>
<feature type="transmembrane region" description="Helical" evidence="1">
    <location>
        <begin position="183"/>
        <end position="202"/>
    </location>
</feature>
<protein>
    <recommendedName>
        <fullName evidence="4">DUF1129 family protein</fullName>
    </recommendedName>
</protein>
<keyword evidence="1" id="KW-1133">Transmembrane helix</keyword>